<sequence>MKTRIEKDSLGSLKIPAHAYYGVQTARAIQNFPISGLRFHPVFVWATAAIKKAAAIANMKRGLNAKIGKAVVRASEEVMAGKWNAHFVVDALQSGAGVSQHMNTNEVIANRAIEILGGRRGDYKKVHPNDHVNMGQSTNDVIPASLRVAAIKLLDDFYPASKKLEKALQQKTAQFKRVVKAGRTHMQDAAPVTLGQEFSGWAVSIRKNTERVRLESKNLFDLGIGGSAVGTGLNTTVQYRNELVASLRKITGFPFRSASNLFETMQSTADFAGVSGALSTLACALIQISNDLRLLSSGPNTGFAEILLPARQPGSSIMPGKVNPVMLEVAAISAFQVIGNDTAIKLATQAGQLELNVMIPAVIHNLLQSIEILKNLMSVLADFCVSGIKADSKRCTAYAEESYGIAAALNPYIGYAKGAEAVKESVRTGKTLREAVRGMKLLSEAQLNQILSPKKLTEPKNK</sequence>
<evidence type="ECO:0000259" key="3">
    <source>
        <dbReference type="Pfam" id="PF10415"/>
    </source>
</evidence>
<dbReference type="Gene3D" id="1.10.40.30">
    <property type="entry name" value="Fumarase/aspartase (C-terminal domain)"/>
    <property type="match status" value="1"/>
</dbReference>
<dbReference type="PANTHER" id="PTHR42696:SF2">
    <property type="entry name" value="ASPARTATE AMMONIA-LYASE"/>
    <property type="match status" value="1"/>
</dbReference>
<dbReference type="FunFam" id="1.10.40.30:FF:000002">
    <property type="entry name" value="Fumarate hydratase class II"/>
    <property type="match status" value="1"/>
</dbReference>
<dbReference type="InterPro" id="IPR008948">
    <property type="entry name" value="L-Aspartase-like"/>
</dbReference>
<dbReference type="InterPro" id="IPR000362">
    <property type="entry name" value="Fumarate_lyase_fam"/>
</dbReference>
<dbReference type="SUPFAM" id="SSF48557">
    <property type="entry name" value="L-aspartase-like"/>
    <property type="match status" value="1"/>
</dbReference>
<dbReference type="GO" id="GO:0006531">
    <property type="term" value="P:aspartate metabolic process"/>
    <property type="evidence" value="ECO:0007669"/>
    <property type="project" value="TreeGrafter"/>
</dbReference>
<dbReference type="InterPro" id="IPR022761">
    <property type="entry name" value="Fumarate_lyase_N"/>
</dbReference>
<dbReference type="Gene3D" id="1.10.275.10">
    <property type="entry name" value="Fumarase/aspartase (N-terminal domain)"/>
    <property type="match status" value="1"/>
</dbReference>
<evidence type="ECO:0000313" key="4">
    <source>
        <dbReference type="EMBL" id="PIQ86684.1"/>
    </source>
</evidence>
<protein>
    <submittedName>
        <fullName evidence="4">Aspartate ammonia-lyase</fullName>
        <ecNumber evidence="4">4.3.1.1</ecNumber>
    </submittedName>
</protein>
<dbReference type="FunFam" id="1.10.275.10:FF:000001">
    <property type="entry name" value="Fumarate hydratase, mitochondrial"/>
    <property type="match status" value="1"/>
</dbReference>
<dbReference type="GO" id="GO:0005829">
    <property type="term" value="C:cytosol"/>
    <property type="evidence" value="ECO:0007669"/>
    <property type="project" value="TreeGrafter"/>
</dbReference>
<keyword evidence="1 4" id="KW-0456">Lyase</keyword>
<evidence type="ECO:0000259" key="2">
    <source>
        <dbReference type="Pfam" id="PF00206"/>
    </source>
</evidence>
<dbReference type="NCBIfam" id="NF008909">
    <property type="entry name" value="PRK12273.1"/>
    <property type="match status" value="1"/>
</dbReference>
<dbReference type="Gene3D" id="1.20.200.10">
    <property type="entry name" value="Fumarase/aspartase (Central domain)"/>
    <property type="match status" value="1"/>
</dbReference>
<dbReference type="InterPro" id="IPR051546">
    <property type="entry name" value="Aspartate_Ammonia-Lyase"/>
</dbReference>
<evidence type="ECO:0000313" key="5">
    <source>
        <dbReference type="Proteomes" id="UP000230859"/>
    </source>
</evidence>
<dbReference type="FunFam" id="1.20.200.10:FF:000001">
    <property type="entry name" value="Fumarate hydratase, mitochondrial"/>
    <property type="match status" value="1"/>
</dbReference>
<dbReference type="PROSITE" id="PS00163">
    <property type="entry name" value="FUMARATE_LYASES"/>
    <property type="match status" value="1"/>
</dbReference>
<dbReference type="Pfam" id="PF10415">
    <property type="entry name" value="FumaraseC_C"/>
    <property type="match status" value="1"/>
</dbReference>
<dbReference type="PRINTS" id="PR00149">
    <property type="entry name" value="FUMRATELYASE"/>
</dbReference>
<dbReference type="AlphaFoldDB" id="A0A2H0LSN8"/>
<comment type="caution">
    <text evidence="4">The sequence shown here is derived from an EMBL/GenBank/DDBJ whole genome shotgun (WGS) entry which is preliminary data.</text>
</comment>
<dbReference type="InterPro" id="IPR024083">
    <property type="entry name" value="Fumarase/histidase_N"/>
</dbReference>
<feature type="domain" description="Fumarase C C-terminal" evidence="3">
    <location>
        <begin position="405"/>
        <end position="457"/>
    </location>
</feature>
<dbReference type="InterPro" id="IPR018951">
    <property type="entry name" value="Fumarase_C_C"/>
</dbReference>
<name>A0A2H0LSN8_9BACT</name>
<dbReference type="EMBL" id="PCVY01000037">
    <property type="protein sequence ID" value="PIQ86684.1"/>
    <property type="molecule type" value="Genomic_DNA"/>
</dbReference>
<organism evidence="4 5">
    <name type="scientific">Candidatus Abzuiibacterium crystallinum</name>
    <dbReference type="NCBI Taxonomy" id="1974748"/>
    <lineage>
        <taxon>Bacteria</taxon>
        <taxon>Pseudomonadati</taxon>
        <taxon>Candidatus Omnitrophota</taxon>
        <taxon>Candidatus Abzuiibacterium</taxon>
    </lineage>
</organism>
<dbReference type="PANTHER" id="PTHR42696">
    <property type="entry name" value="ASPARTATE AMMONIA-LYASE"/>
    <property type="match status" value="1"/>
</dbReference>
<reference evidence="4 5" key="1">
    <citation type="submission" date="2017-09" db="EMBL/GenBank/DDBJ databases">
        <title>Depth-based differentiation of microbial function through sediment-hosted aquifers and enrichment of novel symbionts in the deep terrestrial subsurface.</title>
        <authorList>
            <person name="Probst A.J."/>
            <person name="Ladd B."/>
            <person name="Jarett J.K."/>
            <person name="Geller-Mcgrath D.E."/>
            <person name="Sieber C.M."/>
            <person name="Emerson J.B."/>
            <person name="Anantharaman K."/>
            <person name="Thomas B.C."/>
            <person name="Malmstrom R."/>
            <person name="Stieglmeier M."/>
            <person name="Klingl A."/>
            <person name="Woyke T."/>
            <person name="Ryan C.M."/>
            <person name="Banfield J.F."/>
        </authorList>
    </citation>
    <scope>NUCLEOTIDE SEQUENCE [LARGE SCALE GENOMIC DNA]</scope>
    <source>
        <strain evidence="4">CG11_big_fil_rev_8_21_14_0_20_45_26</strain>
    </source>
</reference>
<dbReference type="Proteomes" id="UP000230859">
    <property type="component" value="Unassembled WGS sequence"/>
</dbReference>
<dbReference type="EC" id="4.3.1.1" evidence="4"/>
<dbReference type="Pfam" id="PF00206">
    <property type="entry name" value="Lyase_1"/>
    <property type="match status" value="1"/>
</dbReference>
<proteinExistence type="predicted"/>
<accession>A0A2H0LSN8</accession>
<feature type="domain" description="Fumarate lyase N-terminal" evidence="2">
    <location>
        <begin position="12"/>
        <end position="339"/>
    </location>
</feature>
<dbReference type="InterPro" id="IPR020557">
    <property type="entry name" value="Fumarate_lyase_CS"/>
</dbReference>
<dbReference type="PRINTS" id="PR00145">
    <property type="entry name" value="ARGSUCLYASE"/>
</dbReference>
<gene>
    <name evidence="4" type="primary">aspA</name>
    <name evidence="4" type="ORF">COV74_03710</name>
</gene>
<evidence type="ECO:0000256" key="1">
    <source>
        <dbReference type="ARBA" id="ARBA00023239"/>
    </source>
</evidence>
<dbReference type="GO" id="GO:0008797">
    <property type="term" value="F:aspartate ammonia-lyase activity"/>
    <property type="evidence" value="ECO:0007669"/>
    <property type="project" value="UniProtKB-EC"/>
</dbReference>
<dbReference type="GO" id="GO:0006099">
    <property type="term" value="P:tricarboxylic acid cycle"/>
    <property type="evidence" value="ECO:0007669"/>
    <property type="project" value="InterPro"/>
</dbReference>